<reference evidence="1 2" key="1">
    <citation type="journal article" date="2019" name="Sci. Rep.">
        <title>Comparative genomics of chytrid fungi reveal insights into the obligate biotrophic and pathogenic lifestyle of Synchytrium endobioticum.</title>
        <authorList>
            <person name="van de Vossenberg B.T.L.H."/>
            <person name="Warris S."/>
            <person name="Nguyen H.D.T."/>
            <person name="van Gent-Pelzer M.P.E."/>
            <person name="Joly D.L."/>
            <person name="van de Geest H.C."/>
            <person name="Bonants P.J.M."/>
            <person name="Smith D.S."/>
            <person name="Levesque C.A."/>
            <person name="van der Lee T.A.J."/>
        </authorList>
    </citation>
    <scope>NUCLEOTIDE SEQUENCE [LARGE SCALE GENOMIC DNA]</scope>
    <source>
        <strain evidence="1 2">CBS 675.73</strain>
    </source>
</reference>
<proteinExistence type="predicted"/>
<dbReference type="Proteomes" id="UP000320333">
    <property type="component" value="Unassembled WGS sequence"/>
</dbReference>
<evidence type="ECO:0008006" key="3">
    <source>
        <dbReference type="Google" id="ProtNLM"/>
    </source>
</evidence>
<name>A0A507FA02_9FUNG</name>
<accession>A0A507FA02</accession>
<dbReference type="AlphaFoldDB" id="A0A507FA02"/>
<dbReference type="EMBL" id="QEAP01000219">
    <property type="protein sequence ID" value="TPX72555.1"/>
    <property type="molecule type" value="Genomic_DNA"/>
</dbReference>
<comment type="caution">
    <text evidence="1">The sequence shown here is derived from an EMBL/GenBank/DDBJ whole genome shotgun (WGS) entry which is preliminary data.</text>
</comment>
<gene>
    <name evidence="1" type="ORF">CcCBS67573_g05773</name>
</gene>
<dbReference type="OrthoDB" id="2103081at2759"/>
<evidence type="ECO:0000313" key="1">
    <source>
        <dbReference type="EMBL" id="TPX72555.1"/>
    </source>
</evidence>
<protein>
    <recommendedName>
        <fullName evidence="3">F-box domain-containing protein</fullName>
    </recommendedName>
</protein>
<organism evidence="1 2">
    <name type="scientific">Chytriomyces confervae</name>
    <dbReference type="NCBI Taxonomy" id="246404"/>
    <lineage>
        <taxon>Eukaryota</taxon>
        <taxon>Fungi</taxon>
        <taxon>Fungi incertae sedis</taxon>
        <taxon>Chytridiomycota</taxon>
        <taxon>Chytridiomycota incertae sedis</taxon>
        <taxon>Chytridiomycetes</taxon>
        <taxon>Chytridiales</taxon>
        <taxon>Chytriomycetaceae</taxon>
        <taxon>Chytriomyces</taxon>
    </lineage>
</organism>
<evidence type="ECO:0000313" key="2">
    <source>
        <dbReference type="Proteomes" id="UP000320333"/>
    </source>
</evidence>
<sequence length="527" mass="59364">MLHSTSNHHHLPHPHLQCTQQQPHIVDAAIRVPEILSTIFHFLSNNDMKPARLVNKSWNETASNARSKRAKNALNLVFVMAGCLTGSDVARDHKLTCSVVEAALALAVSKSGLDAKSCSIQSEIRDVMESNHILLNQPKQPTTNKRSNFYLIPITVHCTDHILSLDTTTLIRKFQPSPTGPPLFISDSGYINDSSILAIVGSHFRRSQGLKLTIKCLTGSPNESTSIFSRDTNNPMDPIMNGMMRKKTQFMPSKRDALLRDGYIGSVREGCFGSDFAAQIQCKYGRGTRADELGLGGREWYEVYAFDQREVLVPVTAAQPPSRNRKSLYLDSIHVTDAWLVPHSDPSTSMLQTNHATPLGPLYCTNAWSQLYTKCLAKGVNLERAGYTDKSLFYLRKHIFAGDENPSASLIQALRFIMYIWADKLSHYLDHDLRNKLKQADIVAKMRFDHETRFFHLQKLRQASVDKYLENPVGPKYLQLTGFKSTLADTNAIFAHLSLPEVHTTRSKTFHDKVMYCVNFDTLELFK</sequence>
<keyword evidence="2" id="KW-1185">Reference proteome</keyword>